<dbReference type="NCBIfam" id="TIGR02118">
    <property type="entry name" value="EthD family reductase"/>
    <property type="match status" value="1"/>
</dbReference>
<dbReference type="PANTHER" id="PTHR40260">
    <property type="entry name" value="BLR8190 PROTEIN"/>
    <property type="match status" value="1"/>
</dbReference>
<evidence type="ECO:0000313" key="4">
    <source>
        <dbReference type="Proteomes" id="UP000075230"/>
    </source>
</evidence>
<protein>
    <recommendedName>
        <fullName evidence="6">Ethyl tert-butyl ether degradation EthD</fullName>
    </recommendedName>
</protein>
<keyword evidence="5" id="KW-1185">Reference proteome</keyword>
<comment type="similarity">
    <text evidence="1">Belongs to the tpcK family.</text>
</comment>
<reference evidence="4" key="2">
    <citation type="submission" date="2016-02" db="EMBL/GenBank/DDBJ databases">
        <title>Genome sequencing of Aspergillus luchuensis NBRC 4314.</title>
        <authorList>
            <person name="Yamada O."/>
        </authorList>
    </citation>
    <scope>NUCLEOTIDE SEQUENCE [LARGE SCALE GENOMIC DNA]</scope>
    <source>
        <strain evidence="4">RIB 2604</strain>
    </source>
</reference>
<sequence>MVYTVTVLYPNEADAKYDLEYYLSHHLPLVDRLWRKYGLHGWTVVKYGPGATEDRIPYSFGCVLFYEDDNAAKQAFKGPEAAEVLGDISKFSNKQPLFLYGERISTGGSVGRV</sequence>
<dbReference type="Proteomes" id="UP000075230">
    <property type="component" value="Unassembled WGS sequence"/>
</dbReference>
<evidence type="ECO:0000313" key="3">
    <source>
        <dbReference type="EMBL" id="GAT21103.1"/>
    </source>
</evidence>
<dbReference type="OrthoDB" id="4892971at2759"/>
<reference evidence="2" key="4">
    <citation type="submission" date="2021-02" db="EMBL/GenBank/DDBJ databases">
        <title>Aspergillus luchuensis mut. kawachii IFO 4304 genome sequence.</title>
        <authorList>
            <person name="Mori K."/>
            <person name="Kadooka C."/>
            <person name="Goto M."/>
            <person name="Futagami T."/>
        </authorList>
    </citation>
    <scope>NUCLEOTIDE SEQUENCE</scope>
    <source>
        <strain evidence="2">IFO 4308</strain>
    </source>
</reference>
<dbReference type="AlphaFoldDB" id="A0A146F5U0"/>
<reference evidence="2" key="3">
    <citation type="submission" date="2021-01" db="EMBL/GenBank/DDBJ databases">
        <authorList>
            <consortium name="Aspergillus luchuensis mut. kawachii IFO 4304 genome sequencing consortium"/>
            <person name="Kazuki M."/>
            <person name="Futagami T."/>
        </authorList>
    </citation>
    <scope>NUCLEOTIDE SEQUENCE</scope>
    <source>
        <strain evidence="2">IFO 4308</strain>
    </source>
</reference>
<evidence type="ECO:0000256" key="1">
    <source>
        <dbReference type="ARBA" id="ARBA00005986"/>
    </source>
</evidence>
<evidence type="ECO:0000313" key="2">
    <source>
        <dbReference type="EMBL" id="BCS04092.1"/>
    </source>
</evidence>
<dbReference type="GeneID" id="64965413"/>
<dbReference type="Gene3D" id="3.30.70.100">
    <property type="match status" value="1"/>
</dbReference>
<dbReference type="EMBL" id="AP024431">
    <property type="protein sequence ID" value="BCS04092.1"/>
    <property type="molecule type" value="Genomic_DNA"/>
</dbReference>
<dbReference type="PANTHER" id="PTHR40260:SF2">
    <property type="entry name" value="BLR8190 PROTEIN"/>
    <property type="match status" value="1"/>
</dbReference>
<dbReference type="GO" id="GO:0016491">
    <property type="term" value="F:oxidoreductase activity"/>
    <property type="evidence" value="ECO:0007669"/>
    <property type="project" value="InterPro"/>
</dbReference>
<organism evidence="3 4">
    <name type="scientific">Aspergillus kawachii</name>
    <name type="common">White koji mold</name>
    <name type="synonym">Aspergillus awamori var. kawachi</name>
    <dbReference type="NCBI Taxonomy" id="1069201"/>
    <lineage>
        <taxon>Eukaryota</taxon>
        <taxon>Fungi</taxon>
        <taxon>Dikarya</taxon>
        <taxon>Ascomycota</taxon>
        <taxon>Pezizomycotina</taxon>
        <taxon>Eurotiomycetes</taxon>
        <taxon>Eurotiomycetidae</taxon>
        <taxon>Eurotiales</taxon>
        <taxon>Aspergillaceae</taxon>
        <taxon>Aspergillus</taxon>
        <taxon>Aspergillus subgen. Circumdati</taxon>
    </lineage>
</organism>
<name>A0A146F5U0_ASPKA</name>
<dbReference type="InterPro" id="IPR009799">
    <property type="entry name" value="EthD_dom"/>
</dbReference>
<dbReference type="VEuPathDB" id="FungiDB:ASPFODRAFT_51644"/>
<proteinExistence type="inferred from homology"/>
<dbReference type="KEGG" id="aluc:AKAW2_70970S"/>
<evidence type="ECO:0008006" key="6">
    <source>
        <dbReference type="Google" id="ProtNLM"/>
    </source>
</evidence>
<dbReference type="InterPro" id="IPR011008">
    <property type="entry name" value="Dimeric_a/b-barrel"/>
</dbReference>
<dbReference type="EMBL" id="BCWF01000009">
    <property type="protein sequence ID" value="GAT21103.1"/>
    <property type="molecule type" value="Genomic_DNA"/>
</dbReference>
<dbReference type="RefSeq" id="XP_041547854.1">
    <property type="nucleotide sequence ID" value="XM_041683610.1"/>
</dbReference>
<evidence type="ECO:0000313" key="5">
    <source>
        <dbReference type="Proteomes" id="UP000661280"/>
    </source>
</evidence>
<accession>A0A146F5U0</accession>
<dbReference type="SUPFAM" id="SSF54909">
    <property type="entry name" value="Dimeric alpha+beta barrel"/>
    <property type="match status" value="1"/>
</dbReference>
<gene>
    <name evidence="2" type="ORF">AKAW2_70970S</name>
    <name evidence="3" type="ORF">RIB2604_00901240</name>
</gene>
<dbReference type="Proteomes" id="UP000661280">
    <property type="component" value="Chromosome 7"/>
</dbReference>
<reference evidence="3 4" key="1">
    <citation type="journal article" date="2016" name="DNA Res.">
        <title>Genome sequence of Aspergillus luchuensis NBRC 4314.</title>
        <authorList>
            <person name="Yamada O."/>
            <person name="Machida M."/>
            <person name="Hosoyama A."/>
            <person name="Goto M."/>
            <person name="Takahashi T."/>
            <person name="Futagami T."/>
            <person name="Yamagata Y."/>
            <person name="Takeuchi M."/>
            <person name="Kobayashi T."/>
            <person name="Koike H."/>
            <person name="Abe K."/>
            <person name="Asai K."/>
            <person name="Arita M."/>
            <person name="Fujita N."/>
            <person name="Fukuda K."/>
            <person name="Higa K."/>
            <person name="Horikawa H."/>
            <person name="Ishikawa T."/>
            <person name="Jinno K."/>
            <person name="Kato Y."/>
            <person name="Kirimura K."/>
            <person name="Mizutani O."/>
            <person name="Nakasone K."/>
            <person name="Sano M."/>
            <person name="Shiraishi Y."/>
            <person name="Tsukahara M."/>
            <person name="Gomi K."/>
        </authorList>
    </citation>
    <scope>NUCLEOTIDE SEQUENCE [LARGE SCALE GENOMIC DNA]</scope>
    <source>
        <strain evidence="3 4">RIB 2604</strain>
    </source>
</reference>